<keyword evidence="1" id="KW-1185">Reference proteome</keyword>
<proteinExistence type="predicted"/>
<dbReference type="Proteomes" id="UP000887578">
    <property type="component" value="Unplaced"/>
</dbReference>
<name>A0A914Q9Z8_9BILA</name>
<dbReference type="SUPFAM" id="SSF46565">
    <property type="entry name" value="Chaperone J-domain"/>
    <property type="match status" value="1"/>
</dbReference>
<sequence>MLTPKNVHLLRQHFVPFADRSTYLRQFRRSAVENHPDRGGQTLFMQRLNDLNAEMSLQNPDSYKRMSDIVFADQQRFDEENSEDISSSSSVIALTRFRKPDRVRCYNYRGNHTVAECPISKCIFYWEDIGGKFHTCNCKWTLVFFDNVNDYRRQVTNRYNQFGFPSPQVTNYCNQEWQAFLNYMENDTADGCLICFGAVANPYYCCSCHARIGFFRCCNKWYEKSYTCPVCCSKNW</sequence>
<evidence type="ECO:0000313" key="2">
    <source>
        <dbReference type="WBParaSite" id="PDA_v2.g27978.t1"/>
    </source>
</evidence>
<reference evidence="2" key="1">
    <citation type="submission" date="2022-11" db="UniProtKB">
        <authorList>
            <consortium name="WormBaseParasite"/>
        </authorList>
    </citation>
    <scope>IDENTIFICATION</scope>
</reference>
<dbReference type="InterPro" id="IPR036869">
    <property type="entry name" value="J_dom_sf"/>
</dbReference>
<accession>A0A914Q9Z8</accession>
<dbReference type="AlphaFoldDB" id="A0A914Q9Z8"/>
<evidence type="ECO:0000313" key="1">
    <source>
        <dbReference type="Proteomes" id="UP000887578"/>
    </source>
</evidence>
<organism evidence="1 2">
    <name type="scientific">Panagrolaimus davidi</name>
    <dbReference type="NCBI Taxonomy" id="227884"/>
    <lineage>
        <taxon>Eukaryota</taxon>
        <taxon>Metazoa</taxon>
        <taxon>Ecdysozoa</taxon>
        <taxon>Nematoda</taxon>
        <taxon>Chromadorea</taxon>
        <taxon>Rhabditida</taxon>
        <taxon>Tylenchina</taxon>
        <taxon>Panagrolaimomorpha</taxon>
        <taxon>Panagrolaimoidea</taxon>
        <taxon>Panagrolaimidae</taxon>
        <taxon>Panagrolaimus</taxon>
    </lineage>
</organism>
<protein>
    <submittedName>
        <fullName evidence="2">J domain-containing protein</fullName>
    </submittedName>
</protein>
<dbReference type="WBParaSite" id="PDA_v2.g27978.t1">
    <property type="protein sequence ID" value="PDA_v2.g27978.t1"/>
    <property type="gene ID" value="PDA_v2.g27978"/>
</dbReference>